<organism evidence="2 3">
    <name type="scientific">Candidatus Nomurabacteria bacterium GW2011_GWC2_35_8</name>
    <dbReference type="NCBI Taxonomy" id="1618752"/>
    <lineage>
        <taxon>Bacteria</taxon>
        <taxon>Candidatus Nomuraibacteriota</taxon>
    </lineage>
</organism>
<feature type="transmembrane region" description="Helical" evidence="1">
    <location>
        <begin position="28"/>
        <end position="49"/>
    </location>
</feature>
<name>A0A0G0G875_9BACT</name>
<accession>A0A0G0G875</accession>
<keyword evidence="1" id="KW-0812">Transmembrane</keyword>
<dbReference type="AlphaFoldDB" id="A0A0G0G875"/>
<evidence type="ECO:0000313" key="2">
    <source>
        <dbReference type="EMBL" id="KKP87922.1"/>
    </source>
</evidence>
<evidence type="ECO:0000313" key="3">
    <source>
        <dbReference type="Proteomes" id="UP000034798"/>
    </source>
</evidence>
<comment type="caution">
    <text evidence="2">The sequence shown here is derived from an EMBL/GenBank/DDBJ whole genome shotgun (WGS) entry which is preliminary data.</text>
</comment>
<dbReference type="EMBL" id="LBQZ01000032">
    <property type="protein sequence ID" value="KKP87922.1"/>
    <property type="molecule type" value="Genomic_DNA"/>
</dbReference>
<sequence length="196" mass="22607">MKKRINLFKVHPIQEIPILKFFSGRVGLIFNLVGVICFLVFLFFIYLNIRLNADISASIAARQEYLQFLLKNDGLEVKLQYFKSKQNQLNTYAKDDARFLPYYNILVEALEYATNSPSLDSVVIDKDRNTNFVVKLNDFDSAISFLKYVESPIFLGSFSSLNLVDFNLFEGEDVKANKNYQFTFQGAFNEISNNTL</sequence>
<protein>
    <recommendedName>
        <fullName evidence="4">Fimbrial assembly family protein</fullName>
    </recommendedName>
</protein>
<dbReference type="Proteomes" id="UP000034798">
    <property type="component" value="Unassembled WGS sequence"/>
</dbReference>
<evidence type="ECO:0000256" key="1">
    <source>
        <dbReference type="SAM" id="Phobius"/>
    </source>
</evidence>
<proteinExistence type="predicted"/>
<evidence type="ECO:0008006" key="4">
    <source>
        <dbReference type="Google" id="ProtNLM"/>
    </source>
</evidence>
<gene>
    <name evidence="2" type="ORF">UR91_C0032G0010</name>
</gene>
<reference evidence="2 3" key="1">
    <citation type="journal article" date="2015" name="Nature">
        <title>rRNA introns, odd ribosomes, and small enigmatic genomes across a large radiation of phyla.</title>
        <authorList>
            <person name="Brown C.T."/>
            <person name="Hug L.A."/>
            <person name="Thomas B.C."/>
            <person name="Sharon I."/>
            <person name="Castelle C.J."/>
            <person name="Singh A."/>
            <person name="Wilkins M.J."/>
            <person name="Williams K.H."/>
            <person name="Banfield J.F."/>
        </authorList>
    </citation>
    <scope>NUCLEOTIDE SEQUENCE [LARGE SCALE GENOMIC DNA]</scope>
</reference>
<keyword evidence="1" id="KW-1133">Transmembrane helix</keyword>
<keyword evidence="1" id="KW-0472">Membrane</keyword>